<proteinExistence type="predicted"/>
<sequence length="153" mass="16850">MATEEDFEVESMHYNRLLLAVDDDDDDSSRKAFNYACTLAKIYAIPLGIVSVLETGDLNIYQSLSPDLLSDRRSDIAAHLNTYVEKAQAFGAQDVQPLIGEGKPAHVILDEILPAFKPDLIILGSHIRRGKLHIGHVAGEIVREAEASVIIVR</sequence>
<dbReference type="PATRIC" id="fig|1423769.4.peg.2862"/>
<evidence type="ECO:0000259" key="1">
    <source>
        <dbReference type="Pfam" id="PF00582"/>
    </source>
</evidence>
<dbReference type="RefSeq" id="WP_054717497.1">
    <property type="nucleotide sequence ID" value="NZ_AZEU01000044.1"/>
</dbReference>
<dbReference type="SUPFAM" id="SSF52402">
    <property type="entry name" value="Adenine nucleotide alpha hydrolases-like"/>
    <property type="match status" value="1"/>
</dbReference>
<dbReference type="AlphaFoldDB" id="A0A0R1RAQ0"/>
<comment type="caution">
    <text evidence="2">The sequence shown here is derived from an EMBL/GenBank/DDBJ whole genome shotgun (WGS) entry which is preliminary data.</text>
</comment>
<keyword evidence="3" id="KW-1185">Reference proteome</keyword>
<gene>
    <name evidence="2" type="ORF">FD01_GL002653</name>
</gene>
<protein>
    <submittedName>
        <fullName evidence="2">Universal stress protein UspA-like nucleotide-binding protein</fullName>
    </submittedName>
</protein>
<dbReference type="CDD" id="cd00293">
    <property type="entry name" value="USP-like"/>
    <property type="match status" value="1"/>
</dbReference>
<dbReference type="OrthoDB" id="2306777at2"/>
<evidence type="ECO:0000313" key="2">
    <source>
        <dbReference type="EMBL" id="KRL52196.1"/>
    </source>
</evidence>
<dbReference type="InterPro" id="IPR014729">
    <property type="entry name" value="Rossmann-like_a/b/a_fold"/>
</dbReference>
<evidence type="ECO:0000313" key="3">
    <source>
        <dbReference type="Proteomes" id="UP000051790"/>
    </source>
</evidence>
<dbReference type="Proteomes" id="UP000051790">
    <property type="component" value="Unassembled WGS sequence"/>
</dbReference>
<accession>A0A0R1RAQ0</accession>
<dbReference type="Pfam" id="PF00582">
    <property type="entry name" value="Usp"/>
    <property type="match status" value="1"/>
</dbReference>
<reference evidence="2 3" key="1">
    <citation type="journal article" date="2015" name="Genome Announc.">
        <title>Expanding the biotechnology potential of lactobacilli through comparative genomics of 213 strains and associated genera.</title>
        <authorList>
            <person name="Sun Z."/>
            <person name="Harris H.M."/>
            <person name="McCann A."/>
            <person name="Guo C."/>
            <person name="Argimon S."/>
            <person name="Zhang W."/>
            <person name="Yang X."/>
            <person name="Jeffery I.B."/>
            <person name="Cooney J.C."/>
            <person name="Kagawa T.F."/>
            <person name="Liu W."/>
            <person name="Song Y."/>
            <person name="Salvetti E."/>
            <person name="Wrobel A."/>
            <person name="Rasinkangas P."/>
            <person name="Parkhill J."/>
            <person name="Rea M.C."/>
            <person name="O'Sullivan O."/>
            <person name="Ritari J."/>
            <person name="Douillard F.P."/>
            <person name="Paul Ross R."/>
            <person name="Yang R."/>
            <person name="Briner A.E."/>
            <person name="Felis G.E."/>
            <person name="de Vos W.M."/>
            <person name="Barrangou R."/>
            <person name="Klaenhammer T.R."/>
            <person name="Caufield P.W."/>
            <person name="Cui Y."/>
            <person name="Zhang H."/>
            <person name="O'Toole P.W."/>
        </authorList>
    </citation>
    <scope>NUCLEOTIDE SEQUENCE [LARGE SCALE GENOMIC DNA]</scope>
    <source>
        <strain evidence="2 3">DSM 13343</strain>
    </source>
</reference>
<feature type="domain" description="UspA" evidence="1">
    <location>
        <begin position="14"/>
        <end position="153"/>
    </location>
</feature>
<dbReference type="InterPro" id="IPR006016">
    <property type="entry name" value="UspA"/>
</dbReference>
<dbReference type="Gene3D" id="3.40.50.620">
    <property type="entry name" value="HUPs"/>
    <property type="match status" value="1"/>
</dbReference>
<dbReference type="EMBL" id="AZEU01000044">
    <property type="protein sequence ID" value="KRL52196.1"/>
    <property type="molecule type" value="Genomic_DNA"/>
</dbReference>
<organism evidence="2 3">
    <name type="scientific">Lacticaseibacillus manihotivorans DSM 13343 = JCM 12514</name>
    <dbReference type="NCBI Taxonomy" id="1423769"/>
    <lineage>
        <taxon>Bacteria</taxon>
        <taxon>Bacillati</taxon>
        <taxon>Bacillota</taxon>
        <taxon>Bacilli</taxon>
        <taxon>Lactobacillales</taxon>
        <taxon>Lactobacillaceae</taxon>
        <taxon>Lacticaseibacillus</taxon>
    </lineage>
</organism>
<name>A0A0R1RAQ0_9LACO</name>